<dbReference type="GO" id="GO:0003677">
    <property type="term" value="F:DNA binding"/>
    <property type="evidence" value="ECO:0007669"/>
    <property type="project" value="UniProtKB-KW"/>
</dbReference>
<feature type="compositionally biased region" description="Basic and acidic residues" evidence="6">
    <location>
        <begin position="37"/>
        <end position="50"/>
    </location>
</feature>
<gene>
    <name evidence="9" type="ORF">CMC5_004680</name>
</gene>
<keyword evidence="3" id="KW-0731">Sigma factor</keyword>
<dbReference type="InterPro" id="IPR007627">
    <property type="entry name" value="RNA_pol_sigma70_r2"/>
</dbReference>
<dbReference type="AlphaFoldDB" id="A0A0K1E654"/>
<evidence type="ECO:0000256" key="4">
    <source>
        <dbReference type="ARBA" id="ARBA00023125"/>
    </source>
</evidence>
<feature type="region of interest" description="Disordered" evidence="6">
    <location>
        <begin position="1"/>
        <end position="66"/>
    </location>
</feature>
<evidence type="ECO:0000259" key="7">
    <source>
        <dbReference type="Pfam" id="PF04542"/>
    </source>
</evidence>
<dbReference type="STRING" id="52.CMC5_004680"/>
<dbReference type="Gene3D" id="1.10.1740.10">
    <property type="match status" value="1"/>
</dbReference>
<keyword evidence="10" id="KW-1185">Reference proteome</keyword>
<feature type="region of interest" description="Disordered" evidence="6">
    <location>
        <begin position="130"/>
        <end position="166"/>
    </location>
</feature>
<evidence type="ECO:0000256" key="3">
    <source>
        <dbReference type="ARBA" id="ARBA00023082"/>
    </source>
</evidence>
<reference evidence="9 10" key="1">
    <citation type="submission" date="2015-07" db="EMBL/GenBank/DDBJ databases">
        <title>Genome analysis of myxobacterium Chondromyces crocatus Cm c5 reveals a high potential for natural compound synthesis and the genetic basis for the loss of fruiting body formation.</title>
        <authorList>
            <person name="Zaburannyi N."/>
            <person name="Bunk B."/>
            <person name="Maier J."/>
            <person name="Overmann J."/>
            <person name="Mueller R."/>
        </authorList>
    </citation>
    <scope>NUCLEOTIDE SEQUENCE [LARGE SCALE GENOMIC DNA]</scope>
    <source>
        <strain evidence="9 10">Cm c5</strain>
    </source>
</reference>
<name>A0A0K1E654_CHOCO</name>
<evidence type="ECO:0000256" key="5">
    <source>
        <dbReference type="ARBA" id="ARBA00023163"/>
    </source>
</evidence>
<dbReference type="GO" id="GO:0016987">
    <property type="term" value="F:sigma factor activity"/>
    <property type="evidence" value="ECO:0007669"/>
    <property type="project" value="UniProtKB-KW"/>
</dbReference>
<evidence type="ECO:0000313" key="9">
    <source>
        <dbReference type="EMBL" id="AKT36355.1"/>
    </source>
</evidence>
<dbReference type="Proteomes" id="UP000067626">
    <property type="component" value="Chromosome"/>
</dbReference>
<dbReference type="PANTHER" id="PTHR43133:SF8">
    <property type="entry name" value="RNA POLYMERASE SIGMA FACTOR HI_1459-RELATED"/>
    <property type="match status" value="1"/>
</dbReference>
<dbReference type="KEGG" id="ccro:CMC5_004680"/>
<evidence type="ECO:0008006" key="11">
    <source>
        <dbReference type="Google" id="ProtNLM"/>
    </source>
</evidence>
<dbReference type="SUPFAM" id="SSF88659">
    <property type="entry name" value="Sigma3 and sigma4 domains of RNA polymerase sigma factors"/>
    <property type="match status" value="1"/>
</dbReference>
<feature type="compositionally biased region" description="Low complexity" evidence="6">
    <location>
        <begin position="1"/>
        <end position="14"/>
    </location>
</feature>
<dbReference type="InterPro" id="IPR036388">
    <property type="entry name" value="WH-like_DNA-bd_sf"/>
</dbReference>
<dbReference type="Pfam" id="PF08281">
    <property type="entry name" value="Sigma70_r4_2"/>
    <property type="match status" value="1"/>
</dbReference>
<dbReference type="NCBIfam" id="TIGR02937">
    <property type="entry name" value="sigma70-ECF"/>
    <property type="match status" value="1"/>
</dbReference>
<dbReference type="InterPro" id="IPR013324">
    <property type="entry name" value="RNA_pol_sigma_r3/r4-like"/>
</dbReference>
<keyword evidence="5" id="KW-0804">Transcription</keyword>
<dbReference type="RefSeq" id="WP_050428882.1">
    <property type="nucleotide sequence ID" value="NZ_CP012159.1"/>
</dbReference>
<dbReference type="EMBL" id="CP012159">
    <property type="protein sequence ID" value="AKT36355.1"/>
    <property type="molecule type" value="Genomic_DNA"/>
</dbReference>
<evidence type="ECO:0000313" key="10">
    <source>
        <dbReference type="Proteomes" id="UP000067626"/>
    </source>
</evidence>
<comment type="similarity">
    <text evidence="1">Belongs to the sigma-70 factor family. ECF subfamily.</text>
</comment>
<dbReference type="CDD" id="cd06171">
    <property type="entry name" value="Sigma70_r4"/>
    <property type="match status" value="1"/>
</dbReference>
<evidence type="ECO:0000256" key="1">
    <source>
        <dbReference type="ARBA" id="ARBA00010641"/>
    </source>
</evidence>
<dbReference type="PANTHER" id="PTHR43133">
    <property type="entry name" value="RNA POLYMERASE ECF-TYPE SIGMA FACTO"/>
    <property type="match status" value="1"/>
</dbReference>
<accession>A0A0K1E654</accession>
<dbReference type="InterPro" id="IPR014284">
    <property type="entry name" value="RNA_pol_sigma-70_dom"/>
</dbReference>
<dbReference type="InterPro" id="IPR013325">
    <property type="entry name" value="RNA_pol_sigma_r2"/>
</dbReference>
<feature type="domain" description="RNA polymerase sigma-70 region 2" evidence="7">
    <location>
        <begin position="67"/>
        <end position="133"/>
    </location>
</feature>
<evidence type="ECO:0000256" key="6">
    <source>
        <dbReference type="SAM" id="MobiDB-lite"/>
    </source>
</evidence>
<dbReference type="InterPro" id="IPR013249">
    <property type="entry name" value="RNA_pol_sigma70_r4_t2"/>
</dbReference>
<dbReference type="GO" id="GO:0006352">
    <property type="term" value="P:DNA-templated transcription initiation"/>
    <property type="evidence" value="ECO:0007669"/>
    <property type="project" value="InterPro"/>
</dbReference>
<dbReference type="Gene3D" id="1.10.10.10">
    <property type="entry name" value="Winged helix-like DNA-binding domain superfamily/Winged helix DNA-binding domain"/>
    <property type="match status" value="1"/>
</dbReference>
<organism evidence="9 10">
    <name type="scientific">Chondromyces crocatus</name>
    <dbReference type="NCBI Taxonomy" id="52"/>
    <lineage>
        <taxon>Bacteria</taxon>
        <taxon>Pseudomonadati</taxon>
        <taxon>Myxococcota</taxon>
        <taxon>Polyangia</taxon>
        <taxon>Polyangiales</taxon>
        <taxon>Polyangiaceae</taxon>
        <taxon>Chondromyces</taxon>
    </lineage>
</organism>
<feature type="compositionally biased region" description="Basic and acidic residues" evidence="6">
    <location>
        <begin position="150"/>
        <end position="166"/>
    </location>
</feature>
<keyword evidence="2" id="KW-0805">Transcription regulation</keyword>
<evidence type="ECO:0000259" key="8">
    <source>
        <dbReference type="Pfam" id="PF08281"/>
    </source>
</evidence>
<dbReference type="OrthoDB" id="9797134at2"/>
<proteinExistence type="inferred from homology"/>
<evidence type="ECO:0000256" key="2">
    <source>
        <dbReference type="ARBA" id="ARBA00023015"/>
    </source>
</evidence>
<protein>
    <recommendedName>
        <fullName evidence="11">ECF family RNA polymerase sigma factor</fullName>
    </recommendedName>
</protein>
<dbReference type="SUPFAM" id="SSF88946">
    <property type="entry name" value="Sigma2 domain of RNA polymerase sigma factors"/>
    <property type="match status" value="1"/>
</dbReference>
<keyword evidence="4" id="KW-0238">DNA-binding</keyword>
<dbReference type="Pfam" id="PF04542">
    <property type="entry name" value="Sigma70_r2"/>
    <property type="match status" value="1"/>
</dbReference>
<sequence length="230" mass="24751">MLHAALPASRTSAPPTAPSEHATAPRTAGGEPQRSQGDGKPRRAQHDRGTAEQVTASERHGPELTTLGPAVRALIASVLGRPYQDADVEDCAHEALARALEGQNRLREGEALRPWVLGIARHVALDARRRARRDRRGGLAEDGEGGSEEALERLADPGPGPEDHAASTERARRLNDALAQLTEPQREALLAFHLEGQSYQEIARRLGIPLGTVATWITRGRRSLAEALGE</sequence>
<dbReference type="InterPro" id="IPR039425">
    <property type="entry name" value="RNA_pol_sigma-70-like"/>
</dbReference>
<feature type="domain" description="RNA polymerase sigma factor 70 region 4 type 2" evidence="8">
    <location>
        <begin position="172"/>
        <end position="224"/>
    </location>
</feature>